<evidence type="ECO:0000256" key="3">
    <source>
        <dbReference type="ARBA" id="ARBA00019691"/>
    </source>
</evidence>
<evidence type="ECO:0000313" key="10">
    <source>
        <dbReference type="Proteomes" id="UP000268093"/>
    </source>
</evidence>
<sequence>MDRLTQLQDAIDQTARIFFNSIHYLNSKAAMVPLNDSIPIIAPNMQADPPDLFQQNTRELATDLVKKAKEIDALVDALPGVKYTEEEQIKALEDLEKANALANEEHEAAVAHARSLLDQVSQALRTIADDQSQAAASVS</sequence>
<dbReference type="GO" id="GO:0016592">
    <property type="term" value="C:mediator complex"/>
    <property type="evidence" value="ECO:0007669"/>
    <property type="project" value="UniProtKB-UniRule"/>
</dbReference>
<dbReference type="Gene3D" id="6.10.280.10">
    <property type="entry name" value="Mediator complex, subunit Med21"/>
    <property type="match status" value="1"/>
</dbReference>
<evidence type="ECO:0000313" key="9">
    <source>
        <dbReference type="EMBL" id="RUP17371.1"/>
    </source>
</evidence>
<gene>
    <name evidence="9" type="ORF">BC936DRAFT_139459</name>
</gene>
<comment type="similarity">
    <text evidence="2 8">Belongs to the Mediator complex subunit 21 family.</text>
</comment>
<evidence type="ECO:0000256" key="5">
    <source>
        <dbReference type="ARBA" id="ARBA00023159"/>
    </source>
</evidence>
<reference evidence="9 10" key="1">
    <citation type="journal article" date="2018" name="New Phytol.">
        <title>Phylogenomics of Endogonaceae and evolution of mycorrhizas within Mucoromycota.</title>
        <authorList>
            <person name="Chang Y."/>
            <person name="Desiro A."/>
            <person name="Na H."/>
            <person name="Sandor L."/>
            <person name="Lipzen A."/>
            <person name="Clum A."/>
            <person name="Barry K."/>
            <person name="Grigoriev I.V."/>
            <person name="Martin F.M."/>
            <person name="Stajich J.E."/>
            <person name="Smith M.E."/>
            <person name="Bonito G."/>
            <person name="Spatafora J.W."/>
        </authorList>
    </citation>
    <scope>NUCLEOTIDE SEQUENCE [LARGE SCALE GENOMIC DNA]</scope>
    <source>
        <strain evidence="9 10">GMNB39</strain>
    </source>
</reference>
<dbReference type="Pfam" id="PF11221">
    <property type="entry name" value="Med21"/>
    <property type="match status" value="1"/>
</dbReference>
<keyword evidence="5 8" id="KW-0010">Activator</keyword>
<organism evidence="9 10">
    <name type="scientific">Jimgerdemannia flammicorona</name>
    <dbReference type="NCBI Taxonomy" id="994334"/>
    <lineage>
        <taxon>Eukaryota</taxon>
        <taxon>Fungi</taxon>
        <taxon>Fungi incertae sedis</taxon>
        <taxon>Mucoromycota</taxon>
        <taxon>Mucoromycotina</taxon>
        <taxon>Endogonomycetes</taxon>
        <taxon>Endogonales</taxon>
        <taxon>Endogonaceae</taxon>
        <taxon>Jimgerdemannia</taxon>
    </lineage>
</organism>
<dbReference type="InterPro" id="IPR037212">
    <property type="entry name" value="Med7/Med21-like"/>
</dbReference>
<dbReference type="GO" id="GO:0006357">
    <property type="term" value="P:regulation of transcription by RNA polymerase II"/>
    <property type="evidence" value="ECO:0007669"/>
    <property type="project" value="TreeGrafter"/>
</dbReference>
<dbReference type="PANTHER" id="PTHR13381">
    <property type="entry name" value="RNA POLYMERASE II HOLOENZYME COMPONENT SRB7"/>
    <property type="match status" value="1"/>
</dbReference>
<dbReference type="GO" id="GO:0003712">
    <property type="term" value="F:transcription coregulator activity"/>
    <property type="evidence" value="ECO:0007669"/>
    <property type="project" value="TreeGrafter"/>
</dbReference>
<evidence type="ECO:0000256" key="7">
    <source>
        <dbReference type="ARBA" id="ARBA00023242"/>
    </source>
</evidence>
<dbReference type="SUPFAM" id="SSF140718">
    <property type="entry name" value="Mediator hinge subcomplex-like"/>
    <property type="match status" value="1"/>
</dbReference>
<comment type="subunit">
    <text evidence="8">Component of the Mediator complex.</text>
</comment>
<keyword evidence="7 8" id="KW-0539">Nucleus</keyword>
<evidence type="ECO:0000256" key="6">
    <source>
        <dbReference type="ARBA" id="ARBA00023163"/>
    </source>
</evidence>
<keyword evidence="4 8" id="KW-0805">Transcription regulation</keyword>
<dbReference type="Proteomes" id="UP000268093">
    <property type="component" value="Unassembled WGS sequence"/>
</dbReference>
<evidence type="ECO:0000256" key="4">
    <source>
        <dbReference type="ARBA" id="ARBA00023015"/>
    </source>
</evidence>
<dbReference type="InterPro" id="IPR021384">
    <property type="entry name" value="Mediator_Med21"/>
</dbReference>
<comment type="function">
    <text evidence="8">Component of the Mediator complex, a coactivator involved in the regulated transcription of nearly all RNA polymerase II-dependent genes. Mediator functions as a bridge to convey information from gene-specific regulatory proteins to the basal RNA polymerase II transcription machinery. Mediator is recruited to promoters by direct interactions with regulatory proteins and serves as a scaffold for the assembly of a functional preinitiation complex with RNA polymerase II and the general transcription factors.</text>
</comment>
<accession>A0A433B9V9</accession>
<protein>
    <recommendedName>
        <fullName evidence="3 8">Mediator of RNA polymerase II transcription subunit 21</fullName>
    </recommendedName>
</protein>
<name>A0A433B9V9_9FUNG</name>
<comment type="subcellular location">
    <subcellularLocation>
        <location evidence="1 8">Nucleus</location>
    </subcellularLocation>
</comment>
<proteinExistence type="inferred from homology"/>
<evidence type="ECO:0000256" key="2">
    <source>
        <dbReference type="ARBA" id="ARBA00005770"/>
    </source>
</evidence>
<keyword evidence="10" id="KW-1185">Reference proteome</keyword>
<comment type="caution">
    <text evidence="9">The sequence shown here is derived from an EMBL/GenBank/DDBJ whole genome shotgun (WGS) entry which is preliminary data.</text>
</comment>
<dbReference type="PANTHER" id="PTHR13381:SF0">
    <property type="entry name" value="MEDIATOR OF RNA POLYMERASE II TRANSCRIPTION SUBUNIT 21"/>
    <property type="match status" value="1"/>
</dbReference>
<dbReference type="OrthoDB" id="526653at2759"/>
<dbReference type="AlphaFoldDB" id="A0A433B9V9"/>
<evidence type="ECO:0000256" key="1">
    <source>
        <dbReference type="ARBA" id="ARBA00004123"/>
    </source>
</evidence>
<keyword evidence="6 8" id="KW-0804">Transcription</keyword>
<evidence type="ECO:0000256" key="8">
    <source>
        <dbReference type="RuleBase" id="RU366036"/>
    </source>
</evidence>
<dbReference type="EMBL" id="RBNI01015044">
    <property type="protein sequence ID" value="RUP17371.1"/>
    <property type="molecule type" value="Genomic_DNA"/>
</dbReference>